<evidence type="ECO:0000256" key="9">
    <source>
        <dbReference type="RuleBase" id="RU369079"/>
    </source>
</evidence>
<evidence type="ECO:0000313" key="11">
    <source>
        <dbReference type="EMBL" id="TRD14584.1"/>
    </source>
</evidence>
<dbReference type="InterPro" id="IPR055348">
    <property type="entry name" value="DctQ"/>
</dbReference>
<feature type="transmembrane region" description="Helical" evidence="9">
    <location>
        <begin position="96"/>
        <end position="116"/>
    </location>
</feature>
<keyword evidence="2 9" id="KW-0813">Transport</keyword>
<gene>
    <name evidence="11" type="ORF">FEV53_18705</name>
</gene>
<evidence type="ECO:0000313" key="12">
    <source>
        <dbReference type="Proteomes" id="UP000318590"/>
    </source>
</evidence>
<evidence type="ECO:0000256" key="5">
    <source>
        <dbReference type="ARBA" id="ARBA00022692"/>
    </source>
</evidence>
<keyword evidence="7 9" id="KW-0472">Membrane</keyword>
<keyword evidence="3" id="KW-1003">Cell membrane</keyword>
<comment type="subunit">
    <text evidence="9">The complex comprises the extracytoplasmic solute receptor protein and the two transmembrane proteins.</text>
</comment>
<evidence type="ECO:0000256" key="7">
    <source>
        <dbReference type="ARBA" id="ARBA00023136"/>
    </source>
</evidence>
<organism evidence="11 12">
    <name type="scientific">Palleronia caenipelagi</name>
    <dbReference type="NCBI Taxonomy" id="2489174"/>
    <lineage>
        <taxon>Bacteria</taxon>
        <taxon>Pseudomonadati</taxon>
        <taxon>Pseudomonadota</taxon>
        <taxon>Alphaproteobacteria</taxon>
        <taxon>Rhodobacterales</taxon>
        <taxon>Roseobacteraceae</taxon>
        <taxon>Palleronia</taxon>
    </lineage>
</organism>
<evidence type="ECO:0000256" key="2">
    <source>
        <dbReference type="ARBA" id="ARBA00022448"/>
    </source>
</evidence>
<comment type="similarity">
    <text evidence="8 9">Belongs to the TRAP transporter small permease family.</text>
</comment>
<feature type="transmembrane region" description="Helical" evidence="9">
    <location>
        <begin position="20"/>
        <end position="41"/>
    </location>
</feature>
<accession>A0A547PKP6</accession>
<evidence type="ECO:0000256" key="3">
    <source>
        <dbReference type="ARBA" id="ARBA00022475"/>
    </source>
</evidence>
<keyword evidence="12" id="KW-1185">Reference proteome</keyword>
<feature type="transmembrane region" description="Helical" evidence="9">
    <location>
        <begin position="136"/>
        <end position="155"/>
    </location>
</feature>
<keyword evidence="6 9" id="KW-1133">Transmembrane helix</keyword>
<dbReference type="InterPro" id="IPR007387">
    <property type="entry name" value="TRAP_DctQ"/>
</dbReference>
<name>A0A547PKP6_9RHOB</name>
<evidence type="ECO:0000259" key="10">
    <source>
        <dbReference type="Pfam" id="PF04290"/>
    </source>
</evidence>
<sequence length="167" mass="17882">MSLFVLKGLAETARYRLQMLVAFSCVICLISMIFLTVVDVLGRYVVNTPVPGAVEVTEILLAAAVFIGLLAASLDGAHIAVSVFTSNLSGSSKNAIRFVTSIISASILLIIAWQIIKVGHRIKYYSGTTPTLEIPLAPIAYGTAILCLLASLVTFPCSLDYRSQNDD</sequence>
<comment type="subcellular location">
    <subcellularLocation>
        <location evidence="1 9">Cell inner membrane</location>
        <topology evidence="1 9">Multi-pass membrane protein</topology>
    </subcellularLocation>
</comment>
<dbReference type="Pfam" id="PF04290">
    <property type="entry name" value="DctQ"/>
    <property type="match status" value="1"/>
</dbReference>
<comment type="caution">
    <text evidence="11">The sequence shown here is derived from an EMBL/GenBank/DDBJ whole genome shotgun (WGS) entry which is preliminary data.</text>
</comment>
<dbReference type="EMBL" id="VFSV01000070">
    <property type="protein sequence ID" value="TRD14584.1"/>
    <property type="molecule type" value="Genomic_DNA"/>
</dbReference>
<dbReference type="AlphaFoldDB" id="A0A547PKP6"/>
<dbReference type="Proteomes" id="UP000318590">
    <property type="component" value="Unassembled WGS sequence"/>
</dbReference>
<dbReference type="OrthoDB" id="2877624at2"/>
<keyword evidence="4 9" id="KW-0997">Cell inner membrane</keyword>
<comment type="function">
    <text evidence="9">Part of the tripartite ATP-independent periplasmic (TRAP) transport system.</text>
</comment>
<keyword evidence="5 9" id="KW-0812">Transmembrane</keyword>
<dbReference type="PANTHER" id="PTHR35011">
    <property type="entry name" value="2,3-DIKETO-L-GULONATE TRAP TRANSPORTER SMALL PERMEASE PROTEIN YIAM"/>
    <property type="match status" value="1"/>
</dbReference>
<dbReference type="GO" id="GO:0005886">
    <property type="term" value="C:plasma membrane"/>
    <property type="evidence" value="ECO:0007669"/>
    <property type="project" value="UniProtKB-SubCell"/>
</dbReference>
<evidence type="ECO:0000256" key="1">
    <source>
        <dbReference type="ARBA" id="ARBA00004429"/>
    </source>
</evidence>
<feature type="domain" description="Tripartite ATP-independent periplasmic transporters DctQ component" evidence="10">
    <location>
        <begin position="32"/>
        <end position="153"/>
    </location>
</feature>
<proteinExistence type="inferred from homology"/>
<dbReference type="GO" id="GO:0022857">
    <property type="term" value="F:transmembrane transporter activity"/>
    <property type="evidence" value="ECO:0007669"/>
    <property type="project" value="UniProtKB-UniRule"/>
</dbReference>
<reference evidence="11 12" key="1">
    <citation type="submission" date="2019-06" db="EMBL/GenBank/DDBJ databases">
        <title>Paenimaribius caenipelagi gen. nov., sp. nov., isolated from a tidal flat.</title>
        <authorList>
            <person name="Yoon J.-H."/>
        </authorList>
    </citation>
    <scope>NUCLEOTIDE SEQUENCE [LARGE SCALE GENOMIC DNA]</scope>
    <source>
        <strain evidence="11 12">JBTF-M29</strain>
    </source>
</reference>
<evidence type="ECO:0000256" key="6">
    <source>
        <dbReference type="ARBA" id="ARBA00022989"/>
    </source>
</evidence>
<dbReference type="PANTHER" id="PTHR35011:SF2">
    <property type="entry name" value="2,3-DIKETO-L-GULONATE TRAP TRANSPORTER SMALL PERMEASE PROTEIN YIAM"/>
    <property type="match status" value="1"/>
</dbReference>
<protein>
    <recommendedName>
        <fullName evidence="9">TRAP transporter small permease protein</fullName>
    </recommendedName>
</protein>
<dbReference type="GO" id="GO:0015740">
    <property type="term" value="P:C4-dicarboxylate transport"/>
    <property type="evidence" value="ECO:0007669"/>
    <property type="project" value="TreeGrafter"/>
</dbReference>
<evidence type="ECO:0000256" key="4">
    <source>
        <dbReference type="ARBA" id="ARBA00022519"/>
    </source>
</evidence>
<evidence type="ECO:0000256" key="8">
    <source>
        <dbReference type="ARBA" id="ARBA00038436"/>
    </source>
</evidence>
<feature type="transmembrane region" description="Helical" evidence="9">
    <location>
        <begin position="61"/>
        <end position="84"/>
    </location>
</feature>